<dbReference type="Gene3D" id="3.20.20.100">
    <property type="entry name" value="NADP-dependent oxidoreductase domain"/>
    <property type="match status" value="1"/>
</dbReference>
<feature type="domain" description="NADP-dependent oxidoreductase" evidence="1">
    <location>
        <begin position="23"/>
        <end position="94"/>
    </location>
</feature>
<dbReference type="InterPro" id="IPR023210">
    <property type="entry name" value="NADP_OxRdtase_dom"/>
</dbReference>
<dbReference type="GO" id="GO:0016491">
    <property type="term" value="F:oxidoreductase activity"/>
    <property type="evidence" value="ECO:0007669"/>
    <property type="project" value="InterPro"/>
</dbReference>
<dbReference type="SUPFAM" id="SSF51430">
    <property type="entry name" value="NAD(P)-linked oxidoreductase"/>
    <property type="match status" value="1"/>
</dbReference>
<evidence type="ECO:0000313" key="3">
    <source>
        <dbReference type="Proteomes" id="UP001140206"/>
    </source>
</evidence>
<dbReference type="InterPro" id="IPR018170">
    <property type="entry name" value="Aldo/ket_reductase_CS"/>
</dbReference>
<dbReference type="Pfam" id="PF00248">
    <property type="entry name" value="Aldo_ket_red"/>
    <property type="match status" value="1"/>
</dbReference>
<reference evidence="2" key="1">
    <citation type="submission" date="2022-08" db="EMBL/GenBank/DDBJ databases">
        <authorList>
            <person name="Marques A."/>
        </authorList>
    </citation>
    <scope>NUCLEOTIDE SEQUENCE</scope>
    <source>
        <strain evidence="2">RhyPub2mFocal</strain>
        <tissue evidence="2">Leaves</tissue>
    </source>
</reference>
<dbReference type="InterPro" id="IPR020471">
    <property type="entry name" value="AKR"/>
</dbReference>
<proteinExistence type="predicted"/>
<evidence type="ECO:0000313" key="2">
    <source>
        <dbReference type="EMBL" id="KAJ4765229.1"/>
    </source>
</evidence>
<keyword evidence="3" id="KW-1185">Reference proteome</keyword>
<name>A0AAV8DB42_9POAL</name>
<protein>
    <submittedName>
        <fullName evidence="2">NAD(P)-linked oxidoreductase superfamily protein</fullName>
    </submittedName>
</protein>
<dbReference type="PROSITE" id="PS00798">
    <property type="entry name" value="ALDOKETO_REDUCTASE_1"/>
    <property type="match status" value="1"/>
</dbReference>
<sequence>MAAEAGTKIPLVTLSSGHSMPVMGLGTFEHPFDPKKAKTAVLEAIKIGYRHFDTAALYGSEGALGEAIAEAVQLGLIESRNDVFITSKLWWNDNHPDLVLPSQRFK</sequence>
<dbReference type="EMBL" id="JAMFTS010000004">
    <property type="protein sequence ID" value="KAJ4765229.1"/>
    <property type="molecule type" value="Genomic_DNA"/>
</dbReference>
<dbReference type="Proteomes" id="UP001140206">
    <property type="component" value="Chromosome 4"/>
</dbReference>
<gene>
    <name evidence="2" type="ORF">LUZ62_075604</name>
</gene>
<comment type="caution">
    <text evidence="2">The sequence shown here is derived from an EMBL/GenBank/DDBJ whole genome shotgun (WGS) entry which is preliminary data.</text>
</comment>
<dbReference type="InterPro" id="IPR036812">
    <property type="entry name" value="NAD(P)_OxRdtase_dom_sf"/>
</dbReference>
<evidence type="ECO:0000259" key="1">
    <source>
        <dbReference type="Pfam" id="PF00248"/>
    </source>
</evidence>
<accession>A0AAV8DB42</accession>
<dbReference type="PANTHER" id="PTHR11732">
    <property type="entry name" value="ALDO/KETO REDUCTASE"/>
    <property type="match status" value="1"/>
</dbReference>
<dbReference type="AlphaFoldDB" id="A0AAV8DB42"/>
<organism evidence="2 3">
    <name type="scientific">Rhynchospora pubera</name>
    <dbReference type="NCBI Taxonomy" id="906938"/>
    <lineage>
        <taxon>Eukaryota</taxon>
        <taxon>Viridiplantae</taxon>
        <taxon>Streptophyta</taxon>
        <taxon>Embryophyta</taxon>
        <taxon>Tracheophyta</taxon>
        <taxon>Spermatophyta</taxon>
        <taxon>Magnoliopsida</taxon>
        <taxon>Liliopsida</taxon>
        <taxon>Poales</taxon>
        <taxon>Cyperaceae</taxon>
        <taxon>Cyperoideae</taxon>
        <taxon>Rhynchosporeae</taxon>
        <taxon>Rhynchospora</taxon>
    </lineage>
</organism>